<dbReference type="Proteomes" id="UP000660745">
    <property type="component" value="Unassembled WGS sequence"/>
</dbReference>
<accession>A0A918A9A8</accession>
<sequence length="158" mass="16586">MTVTPEHLTVLASRAEALTAEVLALCDSAPGPAQEPEPEHLAVARQAADSLAGGAEGLRRAAAELVRLQARPCGLSWGVCPEHGNTLSSSGGVSTCRVCRRDWSHDRLGQPCQEPVTWKVIDRAGTETRMCDGHVLGARAVAAGATFVRVPDEGVVRA</sequence>
<name>A0A918A9A8_9ACTN</name>
<dbReference type="RefSeq" id="WP_189141306.1">
    <property type="nucleotide sequence ID" value="NZ_BMNK01000009.1"/>
</dbReference>
<reference evidence="1" key="2">
    <citation type="submission" date="2020-09" db="EMBL/GenBank/DDBJ databases">
        <authorList>
            <person name="Sun Q."/>
            <person name="Zhou Y."/>
        </authorList>
    </citation>
    <scope>NUCLEOTIDE SEQUENCE</scope>
    <source>
        <strain evidence="1">CGMCC 4.7430</strain>
    </source>
</reference>
<evidence type="ECO:0000313" key="2">
    <source>
        <dbReference type="Proteomes" id="UP000660745"/>
    </source>
</evidence>
<gene>
    <name evidence="1" type="ORF">GCM10012278_51790</name>
</gene>
<reference evidence="1" key="1">
    <citation type="journal article" date="2014" name="Int. J. Syst. Evol. Microbiol.">
        <title>Complete genome sequence of Corynebacterium casei LMG S-19264T (=DSM 44701T), isolated from a smear-ripened cheese.</title>
        <authorList>
            <consortium name="US DOE Joint Genome Institute (JGI-PGF)"/>
            <person name="Walter F."/>
            <person name="Albersmeier A."/>
            <person name="Kalinowski J."/>
            <person name="Ruckert C."/>
        </authorList>
    </citation>
    <scope>NUCLEOTIDE SEQUENCE</scope>
    <source>
        <strain evidence="1">CGMCC 4.7430</strain>
    </source>
</reference>
<proteinExistence type="predicted"/>
<comment type="caution">
    <text evidence="1">The sequence shown here is derived from an EMBL/GenBank/DDBJ whole genome shotgun (WGS) entry which is preliminary data.</text>
</comment>
<dbReference type="AlphaFoldDB" id="A0A918A9A8"/>
<evidence type="ECO:0000313" key="1">
    <source>
        <dbReference type="EMBL" id="GGP10780.1"/>
    </source>
</evidence>
<organism evidence="1 2">
    <name type="scientific">Nonomuraea glycinis</name>
    <dbReference type="NCBI Taxonomy" id="2047744"/>
    <lineage>
        <taxon>Bacteria</taxon>
        <taxon>Bacillati</taxon>
        <taxon>Actinomycetota</taxon>
        <taxon>Actinomycetes</taxon>
        <taxon>Streptosporangiales</taxon>
        <taxon>Streptosporangiaceae</taxon>
        <taxon>Nonomuraea</taxon>
    </lineage>
</organism>
<dbReference type="EMBL" id="BMNK01000009">
    <property type="protein sequence ID" value="GGP10780.1"/>
    <property type="molecule type" value="Genomic_DNA"/>
</dbReference>
<keyword evidence="2" id="KW-1185">Reference proteome</keyword>
<protein>
    <submittedName>
        <fullName evidence="1">Uncharacterized protein</fullName>
    </submittedName>
</protein>